<evidence type="ECO:0000313" key="3">
    <source>
        <dbReference type="Proteomes" id="UP000003240"/>
    </source>
</evidence>
<proteinExistence type="predicted"/>
<dbReference type="RefSeq" id="WP_004099568.1">
    <property type="nucleotide sequence ID" value="NZ_AFGF01000266.1"/>
</dbReference>
<protein>
    <submittedName>
        <fullName evidence="2">Uncharacterized protein</fullName>
    </submittedName>
</protein>
<dbReference type="Proteomes" id="UP000003240">
    <property type="component" value="Unassembled WGS sequence"/>
</dbReference>
<reference evidence="2 3" key="1">
    <citation type="journal article" date="2011" name="EMBO J.">
        <title>Structural diversity of bacterial flagellar motors.</title>
        <authorList>
            <person name="Chen S."/>
            <person name="Beeby M."/>
            <person name="Murphy G.E."/>
            <person name="Leadbetter J.R."/>
            <person name="Hendrixson D.R."/>
            <person name="Briegel A."/>
            <person name="Li Z."/>
            <person name="Shi J."/>
            <person name="Tocheva E.I."/>
            <person name="Muller A."/>
            <person name="Dobro M.J."/>
            <person name="Jensen G.J."/>
        </authorList>
    </citation>
    <scope>NUCLEOTIDE SEQUENCE [LARGE SCALE GENOMIC DNA]</scope>
    <source>
        <strain evidence="2 3">DSM 6540</strain>
    </source>
</reference>
<gene>
    <name evidence="2" type="ORF">ALO_20477</name>
</gene>
<keyword evidence="3" id="KW-1185">Reference proteome</keyword>
<dbReference type="STRING" id="1009370.ALO_20477"/>
<name>F7NPP8_9FIRM</name>
<dbReference type="AlphaFoldDB" id="F7NPP8"/>
<feature type="coiled-coil region" evidence="1">
    <location>
        <begin position="25"/>
        <end position="52"/>
    </location>
</feature>
<sequence length="63" mass="7247">MEKLELLARIQKLSSLVHSEDLAQYNLSQESLQELRANLDRLTEEYIAAYCDQADFAVMQKTA</sequence>
<dbReference type="eggNOG" id="ENOG5033JTA">
    <property type="taxonomic scope" value="Bacteria"/>
</dbReference>
<dbReference type="OrthoDB" id="9981563at2"/>
<evidence type="ECO:0000313" key="2">
    <source>
        <dbReference type="EMBL" id="EGO61989.1"/>
    </source>
</evidence>
<dbReference type="EMBL" id="AFGF01000266">
    <property type="protein sequence ID" value="EGO61989.1"/>
    <property type="molecule type" value="Genomic_DNA"/>
</dbReference>
<organism evidence="2 3">
    <name type="scientific">Acetonema longum DSM 6540</name>
    <dbReference type="NCBI Taxonomy" id="1009370"/>
    <lineage>
        <taxon>Bacteria</taxon>
        <taxon>Bacillati</taxon>
        <taxon>Bacillota</taxon>
        <taxon>Negativicutes</taxon>
        <taxon>Acetonemataceae</taxon>
        <taxon>Acetonema</taxon>
    </lineage>
</organism>
<comment type="caution">
    <text evidence="2">The sequence shown here is derived from an EMBL/GenBank/DDBJ whole genome shotgun (WGS) entry which is preliminary data.</text>
</comment>
<keyword evidence="1" id="KW-0175">Coiled coil</keyword>
<accession>F7NPP8</accession>
<evidence type="ECO:0000256" key="1">
    <source>
        <dbReference type="SAM" id="Coils"/>
    </source>
</evidence>